<feature type="compositionally biased region" description="Basic residues" evidence="1">
    <location>
        <begin position="146"/>
        <end position="162"/>
    </location>
</feature>
<feature type="transmembrane region" description="Helical" evidence="2">
    <location>
        <begin position="173"/>
        <end position="195"/>
    </location>
</feature>
<evidence type="ECO:0000313" key="3">
    <source>
        <dbReference type="EMBL" id="KFG37821.1"/>
    </source>
</evidence>
<keyword evidence="2" id="KW-0472">Membrane</keyword>
<gene>
    <name evidence="3" type="ORF">TGP89_217720</name>
</gene>
<evidence type="ECO:0000256" key="2">
    <source>
        <dbReference type="SAM" id="Phobius"/>
    </source>
</evidence>
<dbReference type="OrthoDB" id="10493533at2759"/>
<dbReference type="EMBL" id="AEYI02001408">
    <property type="protein sequence ID" value="KFG37821.1"/>
    <property type="molecule type" value="Genomic_DNA"/>
</dbReference>
<feature type="region of interest" description="Disordered" evidence="1">
    <location>
        <begin position="144"/>
        <end position="166"/>
    </location>
</feature>
<evidence type="ECO:0000313" key="4">
    <source>
        <dbReference type="Proteomes" id="UP000028828"/>
    </source>
</evidence>
<dbReference type="VEuPathDB" id="ToxoDB:TGP89_217720"/>
<dbReference type="Proteomes" id="UP000028828">
    <property type="component" value="Unassembled WGS sequence"/>
</dbReference>
<organism evidence="3 4">
    <name type="scientific">Toxoplasma gondii p89</name>
    <dbReference type="NCBI Taxonomy" id="943119"/>
    <lineage>
        <taxon>Eukaryota</taxon>
        <taxon>Sar</taxon>
        <taxon>Alveolata</taxon>
        <taxon>Apicomplexa</taxon>
        <taxon>Conoidasida</taxon>
        <taxon>Coccidia</taxon>
        <taxon>Eucoccidiorida</taxon>
        <taxon>Eimeriorina</taxon>
        <taxon>Sarcocystidae</taxon>
        <taxon>Toxoplasma</taxon>
    </lineage>
</organism>
<keyword evidence="2" id="KW-1133">Transmembrane helix</keyword>
<proteinExistence type="predicted"/>
<dbReference type="AlphaFoldDB" id="A0A086K0A3"/>
<keyword evidence="2 3" id="KW-0812">Transmembrane</keyword>
<protein>
    <submittedName>
        <fullName evidence="3">Putative transmembrane protein</fullName>
    </submittedName>
</protein>
<comment type="caution">
    <text evidence="3">The sequence shown here is derived from an EMBL/GenBank/DDBJ whole genome shotgun (WGS) entry which is preliminary data.</text>
</comment>
<name>A0A086K0A3_TOXGO</name>
<sequence>MAFKGMCLAEGMSSKRVLRNALLLAPFLSASLVPGVVVQREGTFVTAASTPPREAHANFLDRGVGEGDSDQYPLLTGGVNDSFMLTGEQEQDEQQQNTFANLNVGYGGEHGHDMPQFAVQGAIEGENREEQPNRSMNHHFYERRGMGKRRAGRGRKSGIARRHSNETRNRSTIATIAVQTIIAVGVLAAGATFALRQLAEVRRAAVDAEKAALLEIQRKHKEEAVSLRQQRRGRGARKSTCLQICALLQLSSTWNGDRQ</sequence>
<accession>A0A086K0A3</accession>
<evidence type="ECO:0000256" key="1">
    <source>
        <dbReference type="SAM" id="MobiDB-lite"/>
    </source>
</evidence>
<reference evidence="3 4" key="1">
    <citation type="submission" date="2014-03" db="EMBL/GenBank/DDBJ databases">
        <authorList>
            <person name="Sibley D."/>
            <person name="Venepally P."/>
            <person name="Karamycheva S."/>
            <person name="Hadjithomas M."/>
            <person name="Khan A."/>
            <person name="Brunk B."/>
            <person name="Roos D."/>
            <person name="Caler E."/>
            <person name="Lorenzi H."/>
        </authorList>
    </citation>
    <scope>NUCLEOTIDE SEQUENCE [LARGE SCALE GENOMIC DNA]</scope>
    <source>
        <strain evidence="4">p89</strain>
    </source>
</reference>